<reference evidence="2 4" key="1">
    <citation type="submission" date="2020-12" db="EMBL/GenBank/DDBJ databases">
        <title>FDA dAtabase for Regulatory Grade micrObial Sequences (FDA-ARGOS): Supporting development and validation of Infectious Disease Dx tests.</title>
        <authorList>
            <person name="Nelson B."/>
            <person name="Plummer A."/>
            <person name="Tallon L."/>
            <person name="Sadzewicz L."/>
            <person name="Zhao X."/>
            <person name="Boylan J."/>
            <person name="Ott S."/>
            <person name="Bowen H."/>
            <person name="Vavikolanu K."/>
            <person name="Mehta A."/>
            <person name="Aluvathingal J."/>
            <person name="Nadendla S."/>
            <person name="Myers T."/>
            <person name="Yan Y."/>
            <person name="Sichtig H."/>
        </authorList>
    </citation>
    <scope>NUCLEOTIDE SEQUENCE [LARGE SCALE GENOMIC DNA]</scope>
    <source>
        <strain evidence="2 4">FDAARGOS_920</strain>
    </source>
</reference>
<dbReference type="Proteomes" id="UP000594791">
    <property type="component" value="Chromosome"/>
</dbReference>
<evidence type="ECO:0000256" key="1">
    <source>
        <dbReference type="SAM" id="SignalP"/>
    </source>
</evidence>
<evidence type="ECO:0000313" key="4">
    <source>
        <dbReference type="Proteomes" id="UP000594791"/>
    </source>
</evidence>
<dbReference type="Proteomes" id="UP001260090">
    <property type="component" value="Chromosome"/>
</dbReference>
<evidence type="ECO:0000313" key="3">
    <source>
        <dbReference type="EMBL" id="WMY14676.1"/>
    </source>
</evidence>
<evidence type="ECO:0000313" key="2">
    <source>
        <dbReference type="EMBL" id="QPR77129.1"/>
    </source>
</evidence>
<gene>
    <name evidence="2" type="ORF">I6G77_24655</name>
    <name evidence="3" type="ORF">P3F89_22380</name>
</gene>
<keyword evidence="4" id="KW-1185">Reference proteome</keyword>
<feature type="chain" id="PRO_5044728278" evidence="1">
    <location>
        <begin position="28"/>
        <end position="128"/>
    </location>
</feature>
<dbReference type="AlphaFoldDB" id="A0ABD7ZP88"/>
<dbReference type="EMBL" id="CP119875">
    <property type="protein sequence ID" value="WMY14676.1"/>
    <property type="molecule type" value="Genomic_DNA"/>
</dbReference>
<evidence type="ECO:0000313" key="5">
    <source>
        <dbReference type="Proteomes" id="UP001260090"/>
    </source>
</evidence>
<sequence length="128" mass="13688">MKKFVQILLAGVVLSSGLLFGTSDAFAYESKGVYGKGNKIDFRTDSNSYRGSATIVITGTAPSGGAVIELVEKGTGKVVRRQDVSSGYFKVQWPARGIPSGFYDVHAGSQFAGQAWHGELTSYIKVNM</sequence>
<feature type="signal peptide" evidence="1">
    <location>
        <begin position="1"/>
        <end position="27"/>
    </location>
</feature>
<dbReference type="EMBL" id="CP065739">
    <property type="protein sequence ID" value="QPR77129.1"/>
    <property type="molecule type" value="Genomic_DNA"/>
</dbReference>
<proteinExistence type="predicted"/>
<name>A0ABD7ZP88_9BACI</name>
<keyword evidence="1" id="KW-0732">Signal</keyword>
<organism evidence="3 5">
    <name type="scientific">Bacillus tropicus</name>
    <dbReference type="NCBI Taxonomy" id="2026188"/>
    <lineage>
        <taxon>Bacteria</taxon>
        <taxon>Bacillati</taxon>
        <taxon>Bacillota</taxon>
        <taxon>Bacilli</taxon>
        <taxon>Bacillales</taxon>
        <taxon>Bacillaceae</taxon>
        <taxon>Bacillus</taxon>
        <taxon>Bacillus cereus group</taxon>
    </lineage>
</organism>
<accession>A0ABD7ZP88</accession>
<protein>
    <submittedName>
        <fullName evidence="3">Uncharacterized protein</fullName>
    </submittedName>
</protein>
<dbReference type="RefSeq" id="WP_001970342.1">
    <property type="nucleotide sequence ID" value="NZ_CP020937.1"/>
</dbReference>
<reference evidence="3 5" key="2">
    <citation type="submission" date="2023-03" db="EMBL/GenBank/DDBJ databases">
        <title>Plant growth-promoting bacteria for biocontrol of bacterial wilt in tomato.</title>
        <authorList>
            <person name="Song J."/>
            <person name="Jin Y.J."/>
        </authorList>
    </citation>
    <scope>NUCLEOTIDE SEQUENCE [LARGE SCALE GENOMIC DNA]</scope>
    <source>
        <strain evidence="3 5">T36S-23</strain>
    </source>
</reference>
<dbReference type="GeneID" id="93010114"/>